<evidence type="ECO:0000256" key="5">
    <source>
        <dbReference type="RuleBase" id="RU366054"/>
    </source>
</evidence>
<evidence type="ECO:0000256" key="1">
    <source>
        <dbReference type="ARBA" id="ARBA00007161"/>
    </source>
</evidence>
<keyword evidence="4 5" id="KW-0472">Membrane</keyword>
<evidence type="ECO:0000313" key="7">
    <source>
        <dbReference type="EMBL" id="PON89845.1"/>
    </source>
</evidence>
<dbReference type="Proteomes" id="UP000237000">
    <property type="component" value="Unassembled WGS sequence"/>
</dbReference>
<dbReference type="EMBL" id="JXTC01000089">
    <property type="protein sequence ID" value="PON89845.1"/>
    <property type="molecule type" value="Genomic_DNA"/>
</dbReference>
<gene>
    <name evidence="7" type="ORF">TorRG33x02_143680</name>
</gene>
<comment type="subcellular location">
    <subcellularLocation>
        <location evidence="5">Cell membrane</location>
        <topology evidence="5">Lipid-anchor</topology>
    </subcellularLocation>
    <subcellularLocation>
        <location evidence="5">Membrane</location>
        <location evidence="5">Caveola</location>
    </subcellularLocation>
</comment>
<dbReference type="Gene3D" id="3.30.479.30">
    <property type="entry name" value="Band 7 domain"/>
    <property type="match status" value="1"/>
</dbReference>
<dbReference type="PANTHER" id="PTHR13806:SF31">
    <property type="entry name" value="FLOTILLIN-LIKE PROTEIN 1-RELATED"/>
    <property type="match status" value="1"/>
</dbReference>
<evidence type="ECO:0000256" key="2">
    <source>
        <dbReference type="ARBA" id="ARBA00022475"/>
    </source>
</evidence>
<sequence>MYREAASASEYLMITGFGIHDVRLSKEAWILPGQSCTVFEVSPISYTFQVQAMSAEELPIILSTVFTVGPRIDEELISLQRYAKLVFSPDHRDIKELVQGTIEGATRFLAASKSMAEIDIDGHSEKFKQEVSEKAQPRLNQFGLLIYNAKIDVAEAEAETKADEAAETKIKQV</sequence>
<dbReference type="STRING" id="63057.A0A2P5EWF0"/>
<comment type="caution">
    <text evidence="7">The sequence shown here is derived from an EMBL/GenBank/DDBJ whole genome shotgun (WGS) entry which is preliminary data.</text>
</comment>
<dbReference type="SUPFAM" id="SSF117892">
    <property type="entry name" value="Band 7/SPFH domain"/>
    <property type="match status" value="1"/>
</dbReference>
<protein>
    <recommendedName>
        <fullName evidence="5">Flotillin-like</fullName>
    </recommendedName>
</protein>
<dbReference type="GO" id="GO:0005901">
    <property type="term" value="C:caveola"/>
    <property type="evidence" value="ECO:0007669"/>
    <property type="project" value="UniProtKB-SubCell"/>
</dbReference>
<comment type="similarity">
    <text evidence="1 5">Belongs to the band 7/mec-2 family. Flotillin subfamily.</text>
</comment>
<dbReference type="InterPro" id="IPR036013">
    <property type="entry name" value="Band_7/SPFH_dom_sf"/>
</dbReference>
<dbReference type="InParanoid" id="A0A2P5EWF0"/>
<feature type="domain" description="Band 7" evidence="6">
    <location>
        <begin position="9"/>
        <end position="161"/>
    </location>
</feature>
<organism evidence="7 8">
    <name type="scientific">Trema orientale</name>
    <name type="common">Charcoal tree</name>
    <name type="synonym">Celtis orientalis</name>
    <dbReference type="NCBI Taxonomy" id="63057"/>
    <lineage>
        <taxon>Eukaryota</taxon>
        <taxon>Viridiplantae</taxon>
        <taxon>Streptophyta</taxon>
        <taxon>Embryophyta</taxon>
        <taxon>Tracheophyta</taxon>
        <taxon>Spermatophyta</taxon>
        <taxon>Magnoliopsida</taxon>
        <taxon>eudicotyledons</taxon>
        <taxon>Gunneridae</taxon>
        <taxon>Pentapetalae</taxon>
        <taxon>rosids</taxon>
        <taxon>fabids</taxon>
        <taxon>Rosales</taxon>
        <taxon>Cannabaceae</taxon>
        <taxon>Trema</taxon>
    </lineage>
</organism>
<keyword evidence="8" id="KW-1185">Reference proteome</keyword>
<dbReference type="OrthoDB" id="6080404at2759"/>
<dbReference type="AlphaFoldDB" id="A0A2P5EWF0"/>
<keyword evidence="3" id="KW-0175">Coiled coil</keyword>
<proteinExistence type="inferred from homology"/>
<reference evidence="8" key="1">
    <citation type="submission" date="2016-06" db="EMBL/GenBank/DDBJ databases">
        <title>Parallel loss of symbiosis genes in relatives of nitrogen-fixing non-legume Parasponia.</title>
        <authorList>
            <person name="Van Velzen R."/>
            <person name="Holmer R."/>
            <person name="Bu F."/>
            <person name="Rutten L."/>
            <person name="Van Zeijl A."/>
            <person name="Liu W."/>
            <person name="Santuari L."/>
            <person name="Cao Q."/>
            <person name="Sharma T."/>
            <person name="Shen D."/>
            <person name="Roswanjaya Y."/>
            <person name="Wardhani T."/>
            <person name="Kalhor M.S."/>
            <person name="Jansen J."/>
            <person name="Van den Hoogen J."/>
            <person name="Gungor B."/>
            <person name="Hartog M."/>
            <person name="Hontelez J."/>
            <person name="Verver J."/>
            <person name="Yang W.-C."/>
            <person name="Schijlen E."/>
            <person name="Repin R."/>
            <person name="Schilthuizen M."/>
            <person name="Schranz E."/>
            <person name="Heidstra R."/>
            <person name="Miyata K."/>
            <person name="Fedorova E."/>
            <person name="Kohlen W."/>
            <person name="Bisseling T."/>
            <person name="Smit S."/>
            <person name="Geurts R."/>
        </authorList>
    </citation>
    <scope>NUCLEOTIDE SEQUENCE [LARGE SCALE GENOMIC DNA]</scope>
    <source>
        <strain evidence="8">cv. RG33-2</strain>
    </source>
</reference>
<dbReference type="InterPro" id="IPR027705">
    <property type="entry name" value="Flotillin_fam"/>
</dbReference>
<dbReference type="PANTHER" id="PTHR13806">
    <property type="entry name" value="FLOTILLIN-RELATED"/>
    <property type="match status" value="1"/>
</dbReference>
<evidence type="ECO:0000256" key="4">
    <source>
        <dbReference type="ARBA" id="ARBA00023136"/>
    </source>
</evidence>
<accession>A0A2P5EWF0</accession>
<evidence type="ECO:0000259" key="6">
    <source>
        <dbReference type="Pfam" id="PF01145"/>
    </source>
</evidence>
<name>A0A2P5EWF0_TREOI</name>
<evidence type="ECO:0000256" key="3">
    <source>
        <dbReference type="ARBA" id="ARBA00023054"/>
    </source>
</evidence>
<dbReference type="InterPro" id="IPR001107">
    <property type="entry name" value="Band_7"/>
</dbReference>
<keyword evidence="2 5" id="KW-1003">Cell membrane</keyword>
<evidence type="ECO:0000313" key="8">
    <source>
        <dbReference type="Proteomes" id="UP000237000"/>
    </source>
</evidence>
<dbReference type="Pfam" id="PF01145">
    <property type="entry name" value="Band_7"/>
    <property type="match status" value="1"/>
</dbReference>